<protein>
    <submittedName>
        <fullName evidence="1">Uncharacterized protein</fullName>
    </submittedName>
</protein>
<dbReference type="Proteomes" id="UP000824881">
    <property type="component" value="Unassembled WGS sequence"/>
</dbReference>
<evidence type="ECO:0000313" key="2">
    <source>
        <dbReference type="Proteomes" id="UP000824881"/>
    </source>
</evidence>
<dbReference type="EMBL" id="WQMT02000001">
    <property type="protein sequence ID" value="KAG9227892.1"/>
    <property type="molecule type" value="Genomic_DNA"/>
</dbReference>
<gene>
    <name evidence="1" type="ORF">CCMSSC00406_0009149</name>
</gene>
<accession>A0ACB7JBC0</accession>
<reference evidence="1 2" key="1">
    <citation type="journal article" date="2021" name="Appl. Environ. Microbiol.">
        <title>Genetic linkage and physical mapping for an oyster mushroom Pleurotus cornucopiae and QTL analysis for the trait cap color.</title>
        <authorList>
            <person name="Zhang Y."/>
            <person name="Gao W."/>
            <person name="Sonnenberg A."/>
            <person name="Chen Q."/>
            <person name="Zhang J."/>
            <person name="Huang C."/>
        </authorList>
    </citation>
    <scope>NUCLEOTIDE SEQUENCE [LARGE SCALE GENOMIC DNA]</scope>
    <source>
        <strain evidence="1">CCMSSC00406</strain>
    </source>
</reference>
<evidence type="ECO:0000313" key="1">
    <source>
        <dbReference type="EMBL" id="KAG9227892.1"/>
    </source>
</evidence>
<organism evidence="1 2">
    <name type="scientific">Pleurotus cornucopiae</name>
    <name type="common">Cornucopia mushroom</name>
    <dbReference type="NCBI Taxonomy" id="5321"/>
    <lineage>
        <taxon>Eukaryota</taxon>
        <taxon>Fungi</taxon>
        <taxon>Dikarya</taxon>
        <taxon>Basidiomycota</taxon>
        <taxon>Agaricomycotina</taxon>
        <taxon>Agaricomycetes</taxon>
        <taxon>Agaricomycetidae</taxon>
        <taxon>Agaricales</taxon>
        <taxon>Pleurotineae</taxon>
        <taxon>Pleurotaceae</taxon>
        <taxon>Pleurotus</taxon>
    </lineage>
</organism>
<name>A0ACB7JBC0_PLECO</name>
<keyword evidence="2" id="KW-1185">Reference proteome</keyword>
<comment type="caution">
    <text evidence="1">The sequence shown here is derived from an EMBL/GenBank/DDBJ whole genome shotgun (WGS) entry which is preliminary data.</text>
</comment>
<proteinExistence type="predicted"/>
<sequence>MQQGHVLIDGAESPILSKIRKSKNYDESVVKAVTELKRSPTKVLREAEWSEEQDLVLYHGKVYVPKDVDIRREIVKLHHDSTVAGHPGRWKTIELVSRNYWWPGMNRFIAEYVKGCDQCQRSKAYSRQPQGKLQPNPIPSEPWTDISADFIVKLPKSSGYDAILVVVDRFTKMVRLVPTTEELSALGLAKLYRDNVWKLHGLPNTIISDRGPQFASQVMRELNNLLGIQTRLSTAFHPQTDGQTERANREIETYLRMFINHRQDDWAEWLAICEFSLNNKTQTSSRQSPFYLNYGKHPRMGVEPRKESKMEAVDEFAKRMKRTWEEARSALAKAGEEMKKYADQRVGDTPEYRIGDKAFIFTDNLNTTRPSRKLEQKKIGPYEVIAVPTKNAITLKLPKNLSIHPTISTHRTEKANQPTIPGQRVPPPPPVRVRGEEEFEVEEVLDSRMRRGRLEYLIRWKGYTTEHDSWEPERNLENAPEQIEAFRSRHSGAPRRISRALFEQLAWKPKYVFTSPTYTTKTKIYELSVEAEAGNEQPGQHHDHHHSNDPIAFVGTKTIPGGEVGDSSIHIEEIMSSSGIDES</sequence>